<dbReference type="GO" id="GO:0034551">
    <property type="term" value="P:mitochondrial respiratory chain complex III assembly"/>
    <property type="evidence" value="ECO:0007669"/>
    <property type="project" value="TreeGrafter"/>
</dbReference>
<dbReference type="PANTHER" id="PTHR12184">
    <property type="entry name" value="UBIQUINOL-CYTOCHROME C REDUCTASE COMPLEX ASSEMBLY FACTOR 1 FAMILY MEMBER"/>
    <property type="match status" value="1"/>
</dbReference>
<accession>A0A4Y9ZAN4</accession>
<dbReference type="EMBL" id="SEOQ01000101">
    <property type="protein sequence ID" value="TFY70449.1"/>
    <property type="molecule type" value="Genomic_DNA"/>
</dbReference>
<dbReference type="Proteomes" id="UP000298327">
    <property type="component" value="Unassembled WGS sequence"/>
</dbReference>
<feature type="domain" description="Ubiquinol-cytochrome c chaperone" evidence="3">
    <location>
        <begin position="34"/>
        <end position="118"/>
    </location>
</feature>
<dbReference type="InterPro" id="IPR007129">
    <property type="entry name" value="Ubiqinol_cyt_c_chaperone_CPB3"/>
</dbReference>
<comment type="similarity">
    <text evidence="1">Belongs to the CBP3 family.</text>
</comment>
<evidence type="ECO:0000259" key="3">
    <source>
        <dbReference type="Pfam" id="PF03981"/>
    </source>
</evidence>
<protein>
    <recommendedName>
        <fullName evidence="3">Ubiquinol-cytochrome c chaperone domain-containing protein</fullName>
    </recommendedName>
</protein>
<sequence>MPPPVARSGSLASPIPNAAAGRRAGRGTVAYWSECRLPPTFQSWFTITNLHIWLLTTRLRALPAPHGEHHIQGLIDHFFLDVEDRIREVLQPQAAPDALPSTAEQVRQQATAYYTAVAAPRSKGRGRAPESTVSRQMKIFREQWAGLGMAFDLGLIHGDAELAGAIWRNLLGARAAHGIAYPAAGTEGAEGFRRTINPSGEIEKYGKIDDEALRREEARDDGSGVHDFAPTEIDLYVRYPETMATLVAYVRREIVRLAAVPDEAIIGGKERGVVGKEAVGLDQLKFGRLADAQKVAGAIIEEVEL</sequence>
<evidence type="ECO:0000256" key="2">
    <source>
        <dbReference type="SAM" id="MobiDB-lite"/>
    </source>
</evidence>
<dbReference type="OrthoDB" id="10253878at2759"/>
<evidence type="ECO:0000313" key="4">
    <source>
        <dbReference type="EMBL" id="TFY70449.1"/>
    </source>
</evidence>
<evidence type="ECO:0000256" key="1">
    <source>
        <dbReference type="ARBA" id="ARBA00006407"/>
    </source>
</evidence>
<comment type="caution">
    <text evidence="4">The sequence shown here is derived from an EMBL/GenBank/DDBJ whole genome shotgun (WGS) entry which is preliminary data.</text>
</comment>
<name>A0A4Y9ZAN4_9AGAM</name>
<dbReference type="STRING" id="205917.A0A4Y9ZAN4"/>
<evidence type="ECO:0000313" key="5">
    <source>
        <dbReference type="Proteomes" id="UP000298327"/>
    </source>
</evidence>
<feature type="domain" description="Ubiquinol-cytochrome c chaperone" evidence="3">
    <location>
        <begin position="129"/>
        <end position="174"/>
    </location>
</feature>
<feature type="region of interest" description="Disordered" evidence="2">
    <location>
        <begin position="1"/>
        <end position="20"/>
    </location>
</feature>
<organism evidence="4 5">
    <name type="scientific">Dentipellis fragilis</name>
    <dbReference type="NCBI Taxonomy" id="205917"/>
    <lineage>
        <taxon>Eukaryota</taxon>
        <taxon>Fungi</taxon>
        <taxon>Dikarya</taxon>
        <taxon>Basidiomycota</taxon>
        <taxon>Agaricomycotina</taxon>
        <taxon>Agaricomycetes</taxon>
        <taxon>Russulales</taxon>
        <taxon>Hericiaceae</taxon>
        <taxon>Dentipellis</taxon>
    </lineage>
</organism>
<gene>
    <name evidence="4" type="ORF">EVG20_g2555</name>
</gene>
<proteinExistence type="inferred from homology"/>
<dbReference type="PANTHER" id="PTHR12184:SF1">
    <property type="entry name" value="UBIQUINOL-CYTOCHROME-C REDUCTASE COMPLEX ASSEMBLY FACTOR 1"/>
    <property type="match status" value="1"/>
</dbReference>
<dbReference type="GO" id="GO:0005739">
    <property type="term" value="C:mitochondrion"/>
    <property type="evidence" value="ECO:0007669"/>
    <property type="project" value="TreeGrafter"/>
</dbReference>
<reference evidence="4 5" key="1">
    <citation type="submission" date="2019-02" db="EMBL/GenBank/DDBJ databases">
        <title>Genome sequencing of the rare red list fungi Dentipellis fragilis.</title>
        <authorList>
            <person name="Buettner E."/>
            <person name="Kellner H."/>
        </authorList>
    </citation>
    <scope>NUCLEOTIDE SEQUENCE [LARGE SCALE GENOMIC DNA]</scope>
    <source>
        <strain evidence="4 5">DSM 105465</strain>
    </source>
</reference>
<keyword evidence="5" id="KW-1185">Reference proteome</keyword>
<dbReference type="Pfam" id="PF03981">
    <property type="entry name" value="Ubiq_cyt_C_chap"/>
    <property type="match status" value="2"/>
</dbReference>
<dbReference type="InterPro" id="IPR021150">
    <property type="entry name" value="Ubiq_cyt_c_chap"/>
</dbReference>
<dbReference type="AlphaFoldDB" id="A0A4Y9ZAN4"/>